<keyword evidence="1" id="KW-1133">Transmembrane helix</keyword>
<dbReference type="AlphaFoldDB" id="B6XBI2"/>
<keyword evidence="1" id="KW-0472">Membrane</keyword>
<evidence type="ECO:0000256" key="1">
    <source>
        <dbReference type="SAM" id="Phobius"/>
    </source>
</evidence>
<comment type="caution">
    <text evidence="2">The sequence shown here is derived from an EMBL/GenBank/DDBJ whole genome shotgun (WGS) entry which is preliminary data.</text>
</comment>
<feature type="transmembrane region" description="Helical" evidence="1">
    <location>
        <begin position="46"/>
        <end position="65"/>
    </location>
</feature>
<keyword evidence="1" id="KW-0812">Transmembrane</keyword>
<evidence type="ECO:0000313" key="2">
    <source>
        <dbReference type="EMBL" id="EEB47277.1"/>
    </source>
</evidence>
<evidence type="ECO:0000313" key="3">
    <source>
        <dbReference type="Proteomes" id="UP000003729"/>
    </source>
</evidence>
<reference evidence="2 3" key="1">
    <citation type="submission" date="2008-10" db="EMBL/GenBank/DDBJ databases">
        <title>Draft genome sequence of Providencia alcalifaciens (DSM 30120).</title>
        <authorList>
            <person name="Sudarsanam P."/>
            <person name="Ley R."/>
            <person name="Guruge J."/>
            <person name="Turnbaugh P.J."/>
            <person name="Mahowald M."/>
            <person name="Liep D."/>
            <person name="Gordon J."/>
        </authorList>
    </citation>
    <scope>NUCLEOTIDE SEQUENCE [LARGE SCALE GENOMIC DNA]</scope>
    <source>
        <strain evidence="2 3">DSM 30120</strain>
    </source>
</reference>
<protein>
    <submittedName>
        <fullName evidence="2">Uncharacterized protein</fullName>
    </submittedName>
</protein>
<feature type="transmembrane region" description="Helical" evidence="1">
    <location>
        <begin position="20"/>
        <end position="40"/>
    </location>
</feature>
<reference evidence="2 3" key="2">
    <citation type="submission" date="2008-10" db="EMBL/GenBank/DDBJ databases">
        <authorList>
            <person name="Fulton L."/>
            <person name="Clifton S."/>
            <person name="Fulton B."/>
            <person name="Xu J."/>
            <person name="Minx P."/>
            <person name="Pepin K.H."/>
            <person name="Johnson M."/>
            <person name="Bhonagiri V."/>
            <person name="Nash W.E."/>
            <person name="Mardis E.R."/>
            <person name="Wilson R.K."/>
        </authorList>
    </citation>
    <scope>NUCLEOTIDE SEQUENCE [LARGE SCALE GENOMIC DNA]</scope>
    <source>
        <strain evidence="2 3">DSM 30120</strain>
    </source>
</reference>
<proteinExistence type="predicted"/>
<sequence>MALNDEEDKTKLLILFKYKFFAAMKLISILSPALAMFFLIAYFNEYIAILVLALLIFLLYCYGLVIDRTSRKANNVLHKYPRNSRVFYI</sequence>
<name>B6XBI2_9GAMM</name>
<accession>B6XBI2</accession>
<dbReference type="Proteomes" id="UP000003729">
    <property type="component" value="Unassembled WGS sequence"/>
</dbReference>
<gene>
    <name evidence="2" type="ORF">PROVALCAL_00692</name>
</gene>
<dbReference type="EMBL" id="ABXW01000012">
    <property type="protein sequence ID" value="EEB47277.1"/>
    <property type="molecule type" value="Genomic_DNA"/>
</dbReference>
<organism evidence="2 3">
    <name type="scientific">Providencia alcalifaciens DSM 30120</name>
    <dbReference type="NCBI Taxonomy" id="520999"/>
    <lineage>
        <taxon>Bacteria</taxon>
        <taxon>Pseudomonadati</taxon>
        <taxon>Pseudomonadota</taxon>
        <taxon>Gammaproteobacteria</taxon>
        <taxon>Enterobacterales</taxon>
        <taxon>Morganellaceae</taxon>
        <taxon>Providencia</taxon>
    </lineage>
</organism>